<dbReference type="KEGG" id="mgl:MGL_0957"/>
<dbReference type="AlphaFoldDB" id="A8PVU4"/>
<accession>A8PVU4</accession>
<dbReference type="SUPFAM" id="SSF46785">
    <property type="entry name" value="Winged helix' DNA-binding domain"/>
    <property type="match status" value="1"/>
</dbReference>
<sequence length="385" mass="44176">MGKDDYVATVLARTDVPNELRPYYEKFGELRDKRLWYQLTLQIEEFLRHPASQQRPLHIDLYEHFIRSFAQHVNPLRLASFGVIVSRQYEDASEAMAFLQKLAGESDHPDTQDAHVLLTMEAAHFQLLLNDLNGTKSAMDRCAKLLDTFESVEPVVHASYYRVCGNYHKAKAEYADYYRNYLLFLACIHVDADMSKGEQVQCAHDLSISALLGDTIYNFGELLLHPILTTLQGSDFAWISDLLYAFNAGDMGRFEALLPRLPSEPILYAHVPFLRQKICLMALIESIFHRPTYDRTLSFKTIASETRIPVDEVEHLVMKALCLGLIRGSIDQVDQLVHITWVQPRVLDTAQTEALLRRLSDWSDHVEQVAEFVQKQSPELFVHAH</sequence>
<protein>
    <recommendedName>
        <fullName evidence="3">PCI domain-containing protein</fullName>
    </recommendedName>
</protein>
<dbReference type="EMBL" id="AAYY01000003">
    <property type="protein sequence ID" value="EDP44475.1"/>
    <property type="molecule type" value="Genomic_DNA"/>
</dbReference>
<dbReference type="GeneID" id="5855994"/>
<dbReference type="GO" id="GO:0005829">
    <property type="term" value="C:cytosol"/>
    <property type="evidence" value="ECO:0007669"/>
    <property type="project" value="TreeGrafter"/>
</dbReference>
<dbReference type="PROSITE" id="PS50250">
    <property type="entry name" value="PCI"/>
    <property type="match status" value="1"/>
</dbReference>
<feature type="domain" description="PCI" evidence="3">
    <location>
        <begin position="176"/>
        <end position="344"/>
    </location>
</feature>
<dbReference type="RefSeq" id="XP_001731689.1">
    <property type="nucleotide sequence ID" value="XM_001731637.1"/>
</dbReference>
<dbReference type="VEuPathDB" id="FungiDB:MGL_0957"/>
<dbReference type="OrthoDB" id="1093at2759"/>
<dbReference type="Pfam" id="PF22037">
    <property type="entry name" value="PSD13_N"/>
    <property type="match status" value="1"/>
</dbReference>
<evidence type="ECO:0000256" key="1">
    <source>
        <dbReference type="ARBA" id="ARBA00006207"/>
    </source>
</evidence>
<dbReference type="OMA" id="SFEDYWE"/>
<dbReference type="FunCoup" id="A8PVU4">
    <property type="interactions" value="705"/>
</dbReference>
<evidence type="ECO:0000313" key="4">
    <source>
        <dbReference type="EMBL" id="EDP44475.1"/>
    </source>
</evidence>
<dbReference type="InterPro" id="IPR054179">
    <property type="entry name" value="PSD13_N"/>
</dbReference>
<dbReference type="InParanoid" id="A8PVU4"/>
<dbReference type="STRING" id="425265.A8PVU4"/>
<dbReference type="PANTHER" id="PTHR10539">
    <property type="entry name" value="26S PROTEASOME NON-ATPASE REGULATORY SUBUNIT 13"/>
    <property type="match status" value="1"/>
</dbReference>
<comment type="similarity">
    <text evidence="1">Belongs to the proteasome subunit S11 family.</text>
</comment>
<dbReference type="PANTHER" id="PTHR10539:SF0">
    <property type="entry name" value="26S PROTEASOME NON-ATPASE REGULATORY SUBUNIT 13"/>
    <property type="match status" value="1"/>
</dbReference>
<dbReference type="GO" id="GO:0008541">
    <property type="term" value="C:proteasome regulatory particle, lid subcomplex"/>
    <property type="evidence" value="ECO:0007669"/>
    <property type="project" value="TreeGrafter"/>
</dbReference>
<keyword evidence="5" id="KW-1185">Reference proteome</keyword>
<dbReference type="InterPro" id="IPR000717">
    <property type="entry name" value="PCI_dom"/>
</dbReference>
<proteinExistence type="inferred from homology"/>
<dbReference type="GO" id="GO:0005198">
    <property type="term" value="F:structural molecule activity"/>
    <property type="evidence" value="ECO:0007669"/>
    <property type="project" value="TreeGrafter"/>
</dbReference>
<dbReference type="Proteomes" id="UP000008837">
    <property type="component" value="Unassembled WGS sequence"/>
</dbReference>
<evidence type="ECO:0000313" key="5">
    <source>
        <dbReference type="Proteomes" id="UP000008837"/>
    </source>
</evidence>
<evidence type="ECO:0000259" key="3">
    <source>
        <dbReference type="PROSITE" id="PS50250"/>
    </source>
</evidence>
<dbReference type="Pfam" id="PF01399">
    <property type="entry name" value="PCI"/>
    <property type="match status" value="1"/>
</dbReference>
<organism evidence="4 5">
    <name type="scientific">Malassezia globosa (strain ATCC MYA-4612 / CBS 7966)</name>
    <name type="common">Dandruff-associated fungus</name>
    <dbReference type="NCBI Taxonomy" id="425265"/>
    <lineage>
        <taxon>Eukaryota</taxon>
        <taxon>Fungi</taxon>
        <taxon>Dikarya</taxon>
        <taxon>Basidiomycota</taxon>
        <taxon>Ustilaginomycotina</taxon>
        <taxon>Malasseziomycetes</taxon>
        <taxon>Malasseziales</taxon>
        <taxon>Malasseziaceae</taxon>
        <taxon>Malassezia</taxon>
    </lineage>
</organism>
<comment type="caution">
    <text evidence="4">The sequence shown here is derived from an EMBL/GenBank/DDBJ whole genome shotgun (WGS) entry which is preliminary data.</text>
</comment>
<evidence type="ECO:0000256" key="2">
    <source>
        <dbReference type="ARBA" id="ARBA00022942"/>
    </source>
</evidence>
<name>A8PVU4_MALGO</name>
<keyword evidence="2" id="KW-0647">Proteasome</keyword>
<dbReference type="InterPro" id="IPR036390">
    <property type="entry name" value="WH_DNA-bd_sf"/>
</dbReference>
<dbReference type="SMART" id="SM00088">
    <property type="entry name" value="PINT"/>
    <property type="match status" value="1"/>
</dbReference>
<dbReference type="GO" id="GO:0006511">
    <property type="term" value="P:ubiquitin-dependent protein catabolic process"/>
    <property type="evidence" value="ECO:0007669"/>
    <property type="project" value="TreeGrafter"/>
</dbReference>
<dbReference type="GO" id="GO:0005634">
    <property type="term" value="C:nucleus"/>
    <property type="evidence" value="ECO:0007669"/>
    <property type="project" value="TreeGrafter"/>
</dbReference>
<dbReference type="InterPro" id="IPR035298">
    <property type="entry name" value="PSMD13"/>
</dbReference>
<reference evidence="4 5" key="1">
    <citation type="journal article" date="2007" name="Proc. Natl. Acad. Sci. U.S.A.">
        <title>Dandruff-associated Malassezia genomes reveal convergent and divergent virulence traits shared with plant and human fungal pathogens.</title>
        <authorList>
            <person name="Xu J."/>
            <person name="Saunders C.W."/>
            <person name="Hu P."/>
            <person name="Grant R.A."/>
            <person name="Boekhout T."/>
            <person name="Kuramae E.E."/>
            <person name="Kronstad J.W."/>
            <person name="Deangelis Y.M."/>
            <person name="Reeder N.L."/>
            <person name="Johnstone K.R."/>
            <person name="Leland M."/>
            <person name="Fieno A.M."/>
            <person name="Begley W.M."/>
            <person name="Sun Y."/>
            <person name="Lacey M.P."/>
            <person name="Chaudhary T."/>
            <person name="Keough T."/>
            <person name="Chu L."/>
            <person name="Sears R."/>
            <person name="Yuan B."/>
            <person name="Dawson T.L.Jr."/>
        </authorList>
    </citation>
    <scope>NUCLEOTIDE SEQUENCE [LARGE SCALE GENOMIC DNA]</scope>
    <source>
        <strain evidence="5">ATCC MYA-4612 / CBS 7966</strain>
    </source>
</reference>
<gene>
    <name evidence="4" type="ORF">MGL_0957</name>
</gene>